<sequence>MLAGTTLEANDRFLGSVGVVLRDRGPLVTNQMNWYHSFVIAMPDTVPLICKTRKQRNAPLFFIGDISKSIFGTATVADLKAVVDRVDQIIRLDSNITKTLQSHVDIFKTFLTIENERYNNMKEAINQTRENLKAIQKTVKTIPDELEKTYAISALTTMAKNISLTTSNHLYRIRKAILELRKGYISPVLVPDEEIQLALDNIAVKASISTGYNRLLHRCRILPTARILHPQVSKIHQADLLTLKFPMGTSVKETLYEVKTSSVPLIPNSYHDTKLTSMPPFIVERRSLSGSYYALP</sequence>
<proteinExistence type="predicted"/>
<organism evidence="2 3">
    <name type="scientific">Magallana gigas</name>
    <name type="common">Pacific oyster</name>
    <name type="synonym">Crassostrea gigas</name>
    <dbReference type="NCBI Taxonomy" id="29159"/>
    <lineage>
        <taxon>Eukaryota</taxon>
        <taxon>Metazoa</taxon>
        <taxon>Spiralia</taxon>
        <taxon>Lophotrochozoa</taxon>
        <taxon>Mollusca</taxon>
        <taxon>Bivalvia</taxon>
        <taxon>Autobranchia</taxon>
        <taxon>Pteriomorphia</taxon>
        <taxon>Ostreida</taxon>
        <taxon>Ostreoidea</taxon>
        <taxon>Ostreidae</taxon>
        <taxon>Magallana</taxon>
    </lineage>
</organism>
<dbReference type="Proteomes" id="UP000005408">
    <property type="component" value="Unassembled WGS sequence"/>
</dbReference>
<keyword evidence="3" id="KW-1185">Reference proteome</keyword>
<evidence type="ECO:0000313" key="2">
    <source>
        <dbReference type="EnsemblMetazoa" id="G32822.1:cds"/>
    </source>
</evidence>
<name>A0A8W8ML12_MAGGI</name>
<dbReference type="AlphaFoldDB" id="A0A8W8ML12"/>
<feature type="coiled-coil region" evidence="1">
    <location>
        <begin position="111"/>
        <end position="138"/>
    </location>
</feature>
<evidence type="ECO:0000256" key="1">
    <source>
        <dbReference type="SAM" id="Coils"/>
    </source>
</evidence>
<evidence type="ECO:0000313" key="3">
    <source>
        <dbReference type="Proteomes" id="UP000005408"/>
    </source>
</evidence>
<keyword evidence="1" id="KW-0175">Coiled coil</keyword>
<dbReference type="EnsemblMetazoa" id="G32822.1">
    <property type="protein sequence ID" value="G32822.1:cds"/>
    <property type="gene ID" value="G32822"/>
</dbReference>
<protein>
    <submittedName>
        <fullName evidence="2">Uncharacterized protein</fullName>
    </submittedName>
</protein>
<accession>A0A8W8ML12</accession>
<reference evidence="2" key="1">
    <citation type="submission" date="2022-08" db="UniProtKB">
        <authorList>
            <consortium name="EnsemblMetazoa"/>
        </authorList>
    </citation>
    <scope>IDENTIFICATION</scope>
    <source>
        <strain evidence="2">05x7-T-G4-1.051#20</strain>
    </source>
</reference>